<gene>
    <name evidence="1" type="ORF">SAMN05446927_0224</name>
</gene>
<dbReference type="AlphaFoldDB" id="A0A7Z7I3D7"/>
<protein>
    <submittedName>
        <fullName evidence="1">Uncharacterized protein</fullName>
    </submittedName>
</protein>
<keyword evidence="2" id="KW-1185">Reference proteome</keyword>
<accession>A0A7Z7I3D7</accession>
<organism evidence="1 2">
    <name type="scientific">Caballeronia arationis</name>
    <dbReference type="NCBI Taxonomy" id="1777142"/>
    <lineage>
        <taxon>Bacteria</taxon>
        <taxon>Pseudomonadati</taxon>
        <taxon>Pseudomonadota</taxon>
        <taxon>Betaproteobacteria</taxon>
        <taxon>Burkholderiales</taxon>
        <taxon>Burkholderiaceae</taxon>
        <taxon>Caballeronia</taxon>
    </lineage>
</organism>
<comment type="caution">
    <text evidence="1">The sequence shown here is derived from an EMBL/GenBank/DDBJ whole genome shotgun (WGS) entry which is preliminary data.</text>
</comment>
<sequence>MAALGVEGVFRDAARRGLVVVFVCRRRDGALRDRKGQNFTASMGSLE</sequence>
<dbReference type="RefSeq" id="WP_167306259.1">
    <property type="nucleotide sequence ID" value="NZ_OCSU01000001.1"/>
</dbReference>
<proteinExistence type="predicted"/>
<evidence type="ECO:0000313" key="2">
    <source>
        <dbReference type="Proteomes" id="UP000219522"/>
    </source>
</evidence>
<dbReference type="EMBL" id="OCSU01000001">
    <property type="protein sequence ID" value="SOE47602.1"/>
    <property type="molecule type" value="Genomic_DNA"/>
</dbReference>
<name>A0A7Z7I3D7_9BURK</name>
<dbReference type="Proteomes" id="UP000219522">
    <property type="component" value="Unassembled WGS sequence"/>
</dbReference>
<reference evidence="1 2" key="1">
    <citation type="submission" date="2017-09" db="EMBL/GenBank/DDBJ databases">
        <authorList>
            <person name="Varghese N."/>
            <person name="Submissions S."/>
        </authorList>
    </citation>
    <scope>NUCLEOTIDE SEQUENCE [LARGE SCALE GENOMIC DNA]</scope>
    <source>
        <strain evidence="1 2">OK806</strain>
    </source>
</reference>
<evidence type="ECO:0000313" key="1">
    <source>
        <dbReference type="EMBL" id="SOE47602.1"/>
    </source>
</evidence>